<dbReference type="GO" id="GO:0016020">
    <property type="term" value="C:membrane"/>
    <property type="evidence" value="ECO:0007669"/>
    <property type="project" value="InterPro"/>
</dbReference>
<keyword evidence="1" id="KW-0472">Membrane</keyword>
<dbReference type="InterPro" id="IPR000998">
    <property type="entry name" value="MAM_dom"/>
</dbReference>
<keyword evidence="1" id="KW-0812">Transmembrane</keyword>
<keyword evidence="1" id="KW-1133">Transmembrane helix</keyword>
<dbReference type="PROSITE" id="PS50060">
    <property type="entry name" value="MAM_2"/>
    <property type="match status" value="1"/>
</dbReference>
<evidence type="ECO:0000313" key="3">
    <source>
        <dbReference type="EMBL" id="KAJ6221987.1"/>
    </source>
</evidence>
<accession>A0A9Q0MCZ3</accession>
<dbReference type="InterPro" id="IPR013320">
    <property type="entry name" value="ConA-like_dom_sf"/>
</dbReference>
<reference evidence="3" key="1">
    <citation type="submission" date="2022-12" db="EMBL/GenBank/DDBJ databases">
        <title>Genome assemblies of Blomia tropicalis.</title>
        <authorList>
            <person name="Cui Y."/>
        </authorList>
    </citation>
    <scope>NUCLEOTIDE SEQUENCE</scope>
    <source>
        <tissue evidence="3">Adult mites</tissue>
    </source>
</reference>
<evidence type="ECO:0000259" key="2">
    <source>
        <dbReference type="PROSITE" id="PS50060"/>
    </source>
</evidence>
<dbReference type="Proteomes" id="UP001142055">
    <property type="component" value="Chromosome 1"/>
</dbReference>
<organism evidence="3 4">
    <name type="scientific">Blomia tropicalis</name>
    <name type="common">Mite</name>
    <dbReference type="NCBI Taxonomy" id="40697"/>
    <lineage>
        <taxon>Eukaryota</taxon>
        <taxon>Metazoa</taxon>
        <taxon>Ecdysozoa</taxon>
        <taxon>Arthropoda</taxon>
        <taxon>Chelicerata</taxon>
        <taxon>Arachnida</taxon>
        <taxon>Acari</taxon>
        <taxon>Acariformes</taxon>
        <taxon>Sarcoptiformes</taxon>
        <taxon>Astigmata</taxon>
        <taxon>Glycyphagoidea</taxon>
        <taxon>Echimyopodidae</taxon>
        <taxon>Blomia</taxon>
    </lineage>
</organism>
<proteinExistence type="predicted"/>
<feature type="transmembrane region" description="Helical" evidence="1">
    <location>
        <begin position="6"/>
        <end position="25"/>
    </location>
</feature>
<protein>
    <recommendedName>
        <fullName evidence="2">MAM domain-containing protein</fullName>
    </recommendedName>
</protein>
<dbReference type="AlphaFoldDB" id="A0A9Q0MCZ3"/>
<sequence>MKDYSLFMLAILPMIVILYPSKIIGFQSNLIKLKPHQQWNCHFEGNTCNIMNQAKMPTNFQLISKTLFGETGSYYLDVSNCRKSGARLITPYFRWNDRTTSACLLIKYIHYGNGVTIVNIIKQDRSNQILWSKSLPNSGFWHHMLINVPLIRAQPVRFFIETIIVSNNMNRMGFFAISKITLSDSNCDR</sequence>
<dbReference type="OMA" id="MANRIIW"/>
<dbReference type="EMBL" id="JAPWDV010000001">
    <property type="protein sequence ID" value="KAJ6221987.1"/>
    <property type="molecule type" value="Genomic_DNA"/>
</dbReference>
<evidence type="ECO:0000313" key="4">
    <source>
        <dbReference type="Proteomes" id="UP001142055"/>
    </source>
</evidence>
<gene>
    <name evidence="3" type="ORF">RDWZM_000532</name>
</gene>
<evidence type="ECO:0000256" key="1">
    <source>
        <dbReference type="SAM" id="Phobius"/>
    </source>
</evidence>
<comment type="caution">
    <text evidence="3">The sequence shown here is derived from an EMBL/GenBank/DDBJ whole genome shotgun (WGS) entry which is preliminary data.</text>
</comment>
<name>A0A9Q0MCZ3_BLOTA</name>
<dbReference type="SUPFAM" id="SSF49899">
    <property type="entry name" value="Concanavalin A-like lectins/glucanases"/>
    <property type="match status" value="1"/>
</dbReference>
<dbReference type="Pfam" id="PF00629">
    <property type="entry name" value="MAM"/>
    <property type="match status" value="1"/>
</dbReference>
<dbReference type="Gene3D" id="2.60.120.200">
    <property type="match status" value="1"/>
</dbReference>
<feature type="domain" description="MAM" evidence="2">
    <location>
        <begin position="39"/>
        <end position="189"/>
    </location>
</feature>
<keyword evidence="4" id="KW-1185">Reference proteome</keyword>